<evidence type="ECO:0000256" key="1">
    <source>
        <dbReference type="SAM" id="Phobius"/>
    </source>
</evidence>
<protein>
    <submittedName>
        <fullName evidence="3">Uncharacterized protein</fullName>
    </submittedName>
</protein>
<organism evidence="3 4">
    <name type="scientific">Paractinoplanes durhamensis</name>
    <dbReference type="NCBI Taxonomy" id="113563"/>
    <lineage>
        <taxon>Bacteria</taxon>
        <taxon>Bacillati</taxon>
        <taxon>Actinomycetota</taxon>
        <taxon>Actinomycetes</taxon>
        <taxon>Micromonosporales</taxon>
        <taxon>Micromonosporaceae</taxon>
        <taxon>Paractinoplanes</taxon>
    </lineage>
</organism>
<evidence type="ECO:0000256" key="2">
    <source>
        <dbReference type="SAM" id="SignalP"/>
    </source>
</evidence>
<feature type="signal peptide" evidence="2">
    <location>
        <begin position="1"/>
        <end position="42"/>
    </location>
</feature>
<keyword evidence="4" id="KW-1185">Reference proteome</keyword>
<comment type="caution">
    <text evidence="3">The sequence shown here is derived from an EMBL/GenBank/DDBJ whole genome shotgun (WGS) entry which is preliminary data.</text>
</comment>
<feature type="chain" id="PRO_5045042472" evidence="2">
    <location>
        <begin position="43"/>
        <end position="451"/>
    </location>
</feature>
<proteinExistence type="predicted"/>
<dbReference type="Proteomes" id="UP000637628">
    <property type="component" value="Unassembled WGS sequence"/>
</dbReference>
<dbReference type="RefSeq" id="WP_203728685.1">
    <property type="nucleotide sequence ID" value="NZ_BAAATX010000060.1"/>
</dbReference>
<keyword evidence="2" id="KW-0732">Signal</keyword>
<name>A0ABQ3YZE2_9ACTN</name>
<keyword evidence="1" id="KW-0472">Membrane</keyword>
<evidence type="ECO:0000313" key="4">
    <source>
        <dbReference type="Proteomes" id="UP000637628"/>
    </source>
</evidence>
<dbReference type="EMBL" id="BOML01000035">
    <property type="protein sequence ID" value="GIE02958.1"/>
    <property type="molecule type" value="Genomic_DNA"/>
</dbReference>
<accession>A0ABQ3YZE2</accession>
<keyword evidence="1" id="KW-1133">Transmembrane helix</keyword>
<evidence type="ECO:0000313" key="3">
    <source>
        <dbReference type="EMBL" id="GIE02958.1"/>
    </source>
</evidence>
<keyword evidence="1" id="KW-0812">Transmembrane</keyword>
<sequence length="451" mass="45407">MISPARVSPTRVSPARKQHASVPALIALAAVAAALPAAPAAAAPSPAVPSAVPAAADGCARFTAESQADLVKITALDARNPEIPPLLDVRLASARGTVDSSAETRKTVATGRYADAKLAGLQLPGLPSARTTAERVAPGEAAGDTTVGLAELEAGGLATVSLGKAVADARWTDAYSCTEAGPLTRAGTMLTGVALLGGGRRTALLRLGPSGSTRSATDLVRLPGGRRGVAASAGIALTDLTLFGGTPQEISVKVLTQPTLTVIADGGRPRIDYRPATLAVTAGGKSMATLSNDNNSVGLSVLERVSERDQLSLLGVRLSIGEPREEVSERGGRAEVAALRLEVTLGRVHVLDVALGYLSASASLGPAVLAPAALAPPRSAPLGSAPPAPVWLSRDEVPVSGWGAPVAQDRPEEAGVLAVTGANVAAIGTGGGALLFLGVITLVLVRRRLDR</sequence>
<gene>
    <name evidence="3" type="ORF">Adu01nite_43080</name>
</gene>
<reference evidence="3 4" key="1">
    <citation type="submission" date="2021-01" db="EMBL/GenBank/DDBJ databases">
        <title>Whole genome shotgun sequence of Actinoplanes durhamensis NBRC 14914.</title>
        <authorList>
            <person name="Komaki H."/>
            <person name="Tamura T."/>
        </authorList>
    </citation>
    <scope>NUCLEOTIDE SEQUENCE [LARGE SCALE GENOMIC DNA]</scope>
    <source>
        <strain evidence="3 4">NBRC 14914</strain>
    </source>
</reference>
<feature type="transmembrane region" description="Helical" evidence="1">
    <location>
        <begin position="424"/>
        <end position="445"/>
    </location>
</feature>